<accession>A0A8J3CML1</accession>
<feature type="domain" description="HTH luxR-type" evidence="7">
    <location>
        <begin position="130"/>
        <end position="194"/>
    </location>
</feature>
<dbReference type="InterPro" id="IPR016032">
    <property type="entry name" value="Sig_transdc_resp-reg_C-effctor"/>
</dbReference>
<dbReference type="PROSITE" id="PS50110">
    <property type="entry name" value="RESPONSE_REGULATORY"/>
    <property type="match status" value="1"/>
</dbReference>
<dbReference type="PROSITE" id="PS00622">
    <property type="entry name" value="HTH_LUXR_1"/>
    <property type="match status" value="1"/>
</dbReference>
<sequence length="194" mass="20966">MSPVIHIIDDDDQVRESLELLLETSGYSVQTFASGDIHIAENPSLDEAILILDVRMPGRDGLETLAYVRARAPSVPVIMISGHGDIPLAVKAMQIGANDFVEKPFVASRIIDAINHLGQSGDLTPSPHDARDALAALTPRESEVAQLLSDGKPNKIIAHELGVSVRTVETHRARLMSKLGIRSLADLVKLVMQV</sequence>
<organism evidence="9 10">
    <name type="scientific">Algimonas arctica</name>
    <dbReference type="NCBI Taxonomy" id="1479486"/>
    <lineage>
        <taxon>Bacteria</taxon>
        <taxon>Pseudomonadati</taxon>
        <taxon>Pseudomonadota</taxon>
        <taxon>Alphaproteobacteria</taxon>
        <taxon>Maricaulales</taxon>
        <taxon>Robiginitomaculaceae</taxon>
        <taxon>Algimonas</taxon>
    </lineage>
</organism>
<dbReference type="InterPro" id="IPR036388">
    <property type="entry name" value="WH-like_DNA-bd_sf"/>
</dbReference>
<evidence type="ECO:0000313" key="10">
    <source>
        <dbReference type="Proteomes" id="UP000634004"/>
    </source>
</evidence>
<evidence type="ECO:0000313" key="9">
    <source>
        <dbReference type="EMBL" id="GHA86114.1"/>
    </source>
</evidence>
<keyword evidence="4 9" id="KW-0238">DNA-binding</keyword>
<evidence type="ECO:0000256" key="4">
    <source>
        <dbReference type="ARBA" id="ARBA00023125"/>
    </source>
</evidence>
<evidence type="ECO:0000256" key="3">
    <source>
        <dbReference type="ARBA" id="ARBA00023015"/>
    </source>
</evidence>
<dbReference type="PANTHER" id="PTHR44688:SF16">
    <property type="entry name" value="DNA-BINDING TRANSCRIPTIONAL ACTIVATOR DEVR_DOSR"/>
    <property type="match status" value="1"/>
</dbReference>
<dbReference type="InterPro" id="IPR000792">
    <property type="entry name" value="Tscrpt_reg_LuxR_C"/>
</dbReference>
<evidence type="ECO:0000256" key="1">
    <source>
        <dbReference type="ARBA" id="ARBA00022553"/>
    </source>
</evidence>
<dbReference type="SUPFAM" id="SSF52172">
    <property type="entry name" value="CheY-like"/>
    <property type="match status" value="1"/>
</dbReference>
<dbReference type="Pfam" id="PF00196">
    <property type="entry name" value="GerE"/>
    <property type="match status" value="1"/>
</dbReference>
<dbReference type="Gene3D" id="3.40.50.2300">
    <property type="match status" value="1"/>
</dbReference>
<keyword evidence="2" id="KW-0902">Two-component regulatory system</keyword>
<dbReference type="Pfam" id="PF00072">
    <property type="entry name" value="Response_reg"/>
    <property type="match status" value="1"/>
</dbReference>
<feature type="domain" description="Response regulatory" evidence="8">
    <location>
        <begin position="4"/>
        <end position="118"/>
    </location>
</feature>
<dbReference type="PANTHER" id="PTHR44688">
    <property type="entry name" value="DNA-BINDING TRANSCRIPTIONAL ACTIVATOR DEVR_DOSR"/>
    <property type="match status" value="1"/>
</dbReference>
<evidence type="ECO:0000256" key="2">
    <source>
        <dbReference type="ARBA" id="ARBA00023012"/>
    </source>
</evidence>
<reference evidence="9" key="1">
    <citation type="journal article" date="2014" name="Int. J. Syst. Evol. Microbiol.">
        <title>Complete genome sequence of Corynebacterium casei LMG S-19264T (=DSM 44701T), isolated from a smear-ripened cheese.</title>
        <authorList>
            <consortium name="US DOE Joint Genome Institute (JGI-PGF)"/>
            <person name="Walter F."/>
            <person name="Albersmeier A."/>
            <person name="Kalinowski J."/>
            <person name="Ruckert C."/>
        </authorList>
    </citation>
    <scope>NUCLEOTIDE SEQUENCE</scope>
    <source>
        <strain evidence="9">KCTC 32513</strain>
    </source>
</reference>
<dbReference type="InterPro" id="IPR001789">
    <property type="entry name" value="Sig_transdc_resp-reg_receiver"/>
</dbReference>
<keyword evidence="3" id="KW-0805">Transcription regulation</keyword>
<dbReference type="AlphaFoldDB" id="A0A8J3CML1"/>
<dbReference type="CDD" id="cd06170">
    <property type="entry name" value="LuxR_C_like"/>
    <property type="match status" value="1"/>
</dbReference>
<protein>
    <submittedName>
        <fullName evidence="9">DNA-binding response regulator</fullName>
    </submittedName>
</protein>
<keyword evidence="10" id="KW-1185">Reference proteome</keyword>
<proteinExistence type="predicted"/>
<dbReference type="SMART" id="SM00421">
    <property type="entry name" value="HTH_LUXR"/>
    <property type="match status" value="1"/>
</dbReference>
<reference evidence="9" key="2">
    <citation type="submission" date="2020-09" db="EMBL/GenBank/DDBJ databases">
        <authorList>
            <person name="Sun Q."/>
            <person name="Kim S."/>
        </authorList>
    </citation>
    <scope>NUCLEOTIDE SEQUENCE</scope>
    <source>
        <strain evidence="9">KCTC 32513</strain>
    </source>
</reference>
<evidence type="ECO:0000256" key="5">
    <source>
        <dbReference type="ARBA" id="ARBA00023163"/>
    </source>
</evidence>
<dbReference type="RefSeq" id="WP_189495390.1">
    <property type="nucleotide sequence ID" value="NZ_BMZH01000002.1"/>
</dbReference>
<feature type="modified residue" description="4-aspartylphosphate" evidence="6">
    <location>
        <position position="53"/>
    </location>
</feature>
<evidence type="ECO:0000259" key="8">
    <source>
        <dbReference type="PROSITE" id="PS50110"/>
    </source>
</evidence>
<dbReference type="PROSITE" id="PS50043">
    <property type="entry name" value="HTH_LUXR_2"/>
    <property type="match status" value="1"/>
</dbReference>
<keyword evidence="5" id="KW-0804">Transcription</keyword>
<gene>
    <name evidence="9" type="ORF">GCM10009069_06650</name>
</gene>
<keyword evidence="1 6" id="KW-0597">Phosphoprotein</keyword>
<dbReference type="SUPFAM" id="SSF46894">
    <property type="entry name" value="C-terminal effector domain of the bipartite response regulators"/>
    <property type="match status" value="1"/>
</dbReference>
<dbReference type="GO" id="GO:0000160">
    <property type="term" value="P:phosphorelay signal transduction system"/>
    <property type="evidence" value="ECO:0007669"/>
    <property type="project" value="UniProtKB-KW"/>
</dbReference>
<dbReference type="InterPro" id="IPR011006">
    <property type="entry name" value="CheY-like_superfamily"/>
</dbReference>
<dbReference type="SMART" id="SM00448">
    <property type="entry name" value="REC"/>
    <property type="match status" value="1"/>
</dbReference>
<dbReference type="GO" id="GO:0006355">
    <property type="term" value="P:regulation of DNA-templated transcription"/>
    <property type="evidence" value="ECO:0007669"/>
    <property type="project" value="InterPro"/>
</dbReference>
<dbReference type="Proteomes" id="UP000634004">
    <property type="component" value="Unassembled WGS sequence"/>
</dbReference>
<dbReference type="EMBL" id="BMZH01000002">
    <property type="protein sequence ID" value="GHA86114.1"/>
    <property type="molecule type" value="Genomic_DNA"/>
</dbReference>
<evidence type="ECO:0000256" key="6">
    <source>
        <dbReference type="PROSITE-ProRule" id="PRU00169"/>
    </source>
</evidence>
<dbReference type="PRINTS" id="PR00038">
    <property type="entry name" value="HTHLUXR"/>
</dbReference>
<comment type="caution">
    <text evidence="9">The sequence shown here is derived from an EMBL/GenBank/DDBJ whole genome shotgun (WGS) entry which is preliminary data.</text>
</comment>
<dbReference type="FunFam" id="3.40.50.2300:FF:000018">
    <property type="entry name" value="DNA-binding transcriptional regulator NtrC"/>
    <property type="match status" value="1"/>
</dbReference>
<evidence type="ECO:0000259" key="7">
    <source>
        <dbReference type="PROSITE" id="PS50043"/>
    </source>
</evidence>
<name>A0A8J3CML1_9PROT</name>
<dbReference type="Gene3D" id="1.10.10.10">
    <property type="entry name" value="Winged helix-like DNA-binding domain superfamily/Winged helix DNA-binding domain"/>
    <property type="match status" value="1"/>
</dbReference>
<dbReference type="GO" id="GO:0003677">
    <property type="term" value="F:DNA binding"/>
    <property type="evidence" value="ECO:0007669"/>
    <property type="project" value="UniProtKB-KW"/>
</dbReference>